<dbReference type="Proteomes" id="UP000637423">
    <property type="component" value="Unassembled WGS sequence"/>
</dbReference>
<dbReference type="EMBL" id="BMED01000002">
    <property type="protein sequence ID" value="GGC78942.1"/>
    <property type="molecule type" value="Genomic_DNA"/>
</dbReference>
<comment type="caution">
    <text evidence="2">The sequence shown here is derived from an EMBL/GenBank/DDBJ whole genome shotgun (WGS) entry which is preliminary data.</text>
</comment>
<proteinExistence type="predicted"/>
<dbReference type="AlphaFoldDB" id="A0A916UNC1"/>
<feature type="domain" description="Glutaredoxin" evidence="1">
    <location>
        <begin position="13"/>
        <end position="65"/>
    </location>
</feature>
<evidence type="ECO:0000313" key="2">
    <source>
        <dbReference type="EMBL" id="GGC78942.1"/>
    </source>
</evidence>
<evidence type="ECO:0000259" key="1">
    <source>
        <dbReference type="Pfam" id="PF00462"/>
    </source>
</evidence>
<dbReference type="Gene3D" id="3.40.30.10">
    <property type="entry name" value="Glutaredoxin"/>
    <property type="match status" value="1"/>
</dbReference>
<reference evidence="2" key="2">
    <citation type="submission" date="2020-09" db="EMBL/GenBank/DDBJ databases">
        <authorList>
            <person name="Sun Q."/>
            <person name="Zhou Y."/>
        </authorList>
    </citation>
    <scope>NUCLEOTIDE SEQUENCE</scope>
    <source>
        <strain evidence="2">CGMCC 1.10998</strain>
    </source>
</reference>
<dbReference type="RefSeq" id="WP_188566591.1">
    <property type="nucleotide sequence ID" value="NZ_BMED01000002.1"/>
</dbReference>
<reference evidence="2" key="1">
    <citation type="journal article" date="2014" name="Int. J. Syst. Evol. Microbiol.">
        <title>Complete genome sequence of Corynebacterium casei LMG S-19264T (=DSM 44701T), isolated from a smear-ripened cheese.</title>
        <authorList>
            <consortium name="US DOE Joint Genome Institute (JGI-PGF)"/>
            <person name="Walter F."/>
            <person name="Albersmeier A."/>
            <person name="Kalinowski J."/>
            <person name="Ruckert C."/>
        </authorList>
    </citation>
    <scope>NUCLEOTIDE SEQUENCE</scope>
    <source>
        <strain evidence="2">CGMCC 1.10998</strain>
    </source>
</reference>
<accession>A0A916UNC1</accession>
<gene>
    <name evidence="2" type="ORF">GCM10011396_27680</name>
</gene>
<name>A0A916UNC1_9BURK</name>
<protein>
    <recommendedName>
        <fullName evidence="1">Glutaredoxin domain-containing protein</fullName>
    </recommendedName>
</protein>
<dbReference type="Pfam" id="PF00462">
    <property type="entry name" value="Glutaredoxin"/>
    <property type="match status" value="1"/>
</dbReference>
<sequence>MLSAINPFFTSPSTHTCPHCKKARDYLEQAGVPYNDQIIDESKSAEESFKTLGEKYVPVLVSSTELVVEFDQKAYANLIQLANSK</sequence>
<dbReference type="InterPro" id="IPR002109">
    <property type="entry name" value="Glutaredoxin"/>
</dbReference>
<dbReference type="CDD" id="cd02976">
    <property type="entry name" value="NrdH"/>
    <property type="match status" value="1"/>
</dbReference>
<dbReference type="SUPFAM" id="SSF52833">
    <property type="entry name" value="Thioredoxin-like"/>
    <property type="match status" value="1"/>
</dbReference>
<organism evidence="2 3">
    <name type="scientific">Undibacterium terreum</name>
    <dbReference type="NCBI Taxonomy" id="1224302"/>
    <lineage>
        <taxon>Bacteria</taxon>
        <taxon>Pseudomonadati</taxon>
        <taxon>Pseudomonadota</taxon>
        <taxon>Betaproteobacteria</taxon>
        <taxon>Burkholderiales</taxon>
        <taxon>Oxalobacteraceae</taxon>
        <taxon>Undibacterium</taxon>
    </lineage>
</organism>
<keyword evidence="3" id="KW-1185">Reference proteome</keyword>
<evidence type="ECO:0000313" key="3">
    <source>
        <dbReference type="Proteomes" id="UP000637423"/>
    </source>
</evidence>
<dbReference type="InterPro" id="IPR036249">
    <property type="entry name" value="Thioredoxin-like_sf"/>
</dbReference>